<feature type="region of interest" description="Disordered" evidence="1">
    <location>
        <begin position="64"/>
        <end position="124"/>
    </location>
</feature>
<dbReference type="AlphaFoldDB" id="A0AAQ4F4I4"/>
<keyword evidence="3" id="KW-1185">Reference proteome</keyword>
<organism evidence="2 3">
    <name type="scientific">Amblyomma americanum</name>
    <name type="common">Lone star tick</name>
    <dbReference type="NCBI Taxonomy" id="6943"/>
    <lineage>
        <taxon>Eukaryota</taxon>
        <taxon>Metazoa</taxon>
        <taxon>Ecdysozoa</taxon>
        <taxon>Arthropoda</taxon>
        <taxon>Chelicerata</taxon>
        <taxon>Arachnida</taxon>
        <taxon>Acari</taxon>
        <taxon>Parasitiformes</taxon>
        <taxon>Ixodida</taxon>
        <taxon>Ixodoidea</taxon>
        <taxon>Ixodidae</taxon>
        <taxon>Amblyomminae</taxon>
        <taxon>Amblyomma</taxon>
    </lineage>
</organism>
<proteinExistence type="predicted"/>
<name>A0AAQ4F4I4_AMBAM</name>
<evidence type="ECO:0000256" key="1">
    <source>
        <dbReference type="SAM" id="MobiDB-lite"/>
    </source>
</evidence>
<accession>A0AAQ4F4I4</accession>
<dbReference type="Proteomes" id="UP001321473">
    <property type="component" value="Unassembled WGS sequence"/>
</dbReference>
<feature type="compositionally biased region" description="Low complexity" evidence="1">
    <location>
        <begin position="71"/>
        <end position="83"/>
    </location>
</feature>
<comment type="caution">
    <text evidence="2">The sequence shown here is derived from an EMBL/GenBank/DDBJ whole genome shotgun (WGS) entry which is preliminary data.</text>
</comment>
<sequence length="236" mass="27048">MSVHYKLCWHEEIVYKFKLEWYREELSEWKLSGLIFFEKDGVTYEPYHHQFLLRIQKKHVDLPPTAQMTPSVSSSEGLSTDSSLPTPLEQEPPLSDEARRKIRLPAHNRQKKLSDTRAALRGQSKRDLLRTTPYEVQSSFRQVRPSYSRRKLTISRYNIPDPIFRAILQAVNASEQVQDGTIIILDNTILRDGMGPRAIDQFGRCLAPASTEGSGILHTLKRCVSGVLGKISNWIS</sequence>
<evidence type="ECO:0000313" key="3">
    <source>
        <dbReference type="Proteomes" id="UP001321473"/>
    </source>
</evidence>
<protein>
    <submittedName>
        <fullName evidence="2">Uncharacterized protein</fullName>
    </submittedName>
</protein>
<evidence type="ECO:0000313" key="2">
    <source>
        <dbReference type="EMBL" id="KAK8782044.1"/>
    </source>
</evidence>
<reference evidence="2 3" key="1">
    <citation type="journal article" date="2023" name="Arcadia Sci">
        <title>De novo assembly of a long-read Amblyomma americanum tick genome.</title>
        <authorList>
            <person name="Chou S."/>
            <person name="Poskanzer K.E."/>
            <person name="Rollins M."/>
            <person name="Thuy-Boun P.S."/>
        </authorList>
    </citation>
    <scope>NUCLEOTIDE SEQUENCE [LARGE SCALE GENOMIC DNA]</scope>
    <source>
        <strain evidence="2">F_SG_1</strain>
        <tissue evidence="2">Salivary glands</tissue>
    </source>
</reference>
<dbReference type="EMBL" id="JARKHS020007055">
    <property type="protein sequence ID" value="KAK8782044.1"/>
    <property type="molecule type" value="Genomic_DNA"/>
</dbReference>
<feature type="compositionally biased region" description="Basic residues" evidence="1">
    <location>
        <begin position="100"/>
        <end position="111"/>
    </location>
</feature>
<gene>
    <name evidence="2" type="ORF">V5799_016616</name>
</gene>